<dbReference type="RefSeq" id="WP_307360237.1">
    <property type="nucleotide sequence ID" value="NZ_JAUSXK010000001.1"/>
</dbReference>
<evidence type="ECO:0000313" key="2">
    <source>
        <dbReference type="EMBL" id="MDQ0643458.1"/>
    </source>
</evidence>
<feature type="transmembrane region" description="Helical" evidence="1">
    <location>
        <begin position="230"/>
        <end position="249"/>
    </location>
</feature>
<feature type="transmembrane region" description="Helical" evidence="1">
    <location>
        <begin position="165"/>
        <end position="184"/>
    </location>
</feature>
<name>A0ABU0P812_9MICO</name>
<feature type="transmembrane region" description="Helical" evidence="1">
    <location>
        <begin position="88"/>
        <end position="109"/>
    </location>
</feature>
<feature type="transmembrane region" description="Helical" evidence="1">
    <location>
        <begin position="121"/>
        <end position="145"/>
    </location>
</feature>
<evidence type="ECO:0000256" key="1">
    <source>
        <dbReference type="SAM" id="Phobius"/>
    </source>
</evidence>
<accession>A0ABU0P812</accession>
<reference evidence="2 3" key="1">
    <citation type="submission" date="2023-07" db="EMBL/GenBank/DDBJ databases">
        <title>Comparative genomics of wheat-associated soil bacteria to identify genetic determinants of phenazine resistance.</title>
        <authorList>
            <person name="Mouncey N."/>
        </authorList>
    </citation>
    <scope>NUCLEOTIDE SEQUENCE [LARGE SCALE GENOMIC DNA]</scope>
    <source>
        <strain evidence="2 3">W2I7</strain>
    </source>
</reference>
<dbReference type="Proteomes" id="UP001239085">
    <property type="component" value="Unassembled WGS sequence"/>
</dbReference>
<protein>
    <submittedName>
        <fullName evidence="2">Uncharacterized protein</fullName>
    </submittedName>
</protein>
<proteinExistence type="predicted"/>
<comment type="caution">
    <text evidence="2">The sequence shown here is derived from an EMBL/GenBank/DDBJ whole genome shotgun (WGS) entry which is preliminary data.</text>
</comment>
<keyword evidence="1" id="KW-0812">Transmembrane</keyword>
<keyword evidence="3" id="KW-1185">Reference proteome</keyword>
<feature type="transmembrane region" description="Helical" evidence="1">
    <location>
        <begin position="204"/>
        <end position="224"/>
    </location>
</feature>
<sequence length="270" mass="29772">MTTETTQVRTSRGAGLMLASTPLVLLVTHYLAVLPHEFTHSILAWALGIKENPWLIDWGGDSLLNILLLVHINENVDYHSALDAGKTFTVAVVALSGPVLANGGMFLIFRKLSTTAWVKARPFAAWIVFWFIVVNLGNLWCYIPIRAFAADGDFRHFIWATGASPWLLYVIVGYLVLWALIDFYRHVLPNALDTCGLLPTWPRAIVLVVSTCVIFAYFAIPGFLETDAVSLFIAGTSVMVIPPVILVTWRRVMATPRHVTDQASPVGALG</sequence>
<evidence type="ECO:0000313" key="3">
    <source>
        <dbReference type="Proteomes" id="UP001239085"/>
    </source>
</evidence>
<keyword evidence="1" id="KW-0472">Membrane</keyword>
<feature type="transmembrane region" description="Helical" evidence="1">
    <location>
        <begin position="12"/>
        <end position="32"/>
    </location>
</feature>
<keyword evidence="1" id="KW-1133">Transmembrane helix</keyword>
<organism evidence="2 3">
    <name type="scientific">Microbacterium murale</name>
    <dbReference type="NCBI Taxonomy" id="1081040"/>
    <lineage>
        <taxon>Bacteria</taxon>
        <taxon>Bacillati</taxon>
        <taxon>Actinomycetota</taxon>
        <taxon>Actinomycetes</taxon>
        <taxon>Micrococcales</taxon>
        <taxon>Microbacteriaceae</taxon>
        <taxon>Microbacterium</taxon>
    </lineage>
</organism>
<gene>
    <name evidence="2" type="ORF">QFZ46_001618</name>
</gene>
<dbReference type="EMBL" id="JAUSXK010000001">
    <property type="protein sequence ID" value="MDQ0643458.1"/>
    <property type="molecule type" value="Genomic_DNA"/>
</dbReference>